<accession>M9MG25</accession>
<evidence type="ECO:0000256" key="4">
    <source>
        <dbReference type="ARBA" id="ARBA00017067"/>
    </source>
</evidence>
<dbReference type="GO" id="GO:0005975">
    <property type="term" value="P:carbohydrate metabolic process"/>
    <property type="evidence" value="ECO:0007669"/>
    <property type="project" value="InterPro"/>
</dbReference>
<evidence type="ECO:0000313" key="11">
    <source>
        <dbReference type="EMBL" id="GAC76678.1"/>
    </source>
</evidence>
<dbReference type="Proteomes" id="UP000011976">
    <property type="component" value="Unassembled WGS sequence"/>
</dbReference>
<evidence type="ECO:0000256" key="1">
    <source>
        <dbReference type="ARBA" id="ARBA00000644"/>
    </source>
</evidence>
<dbReference type="PROSITE" id="PS01161">
    <property type="entry name" value="GLC_GALNAC_ISOMERASE"/>
    <property type="match status" value="1"/>
</dbReference>
<dbReference type="STRING" id="1151754.M9MG25"/>
<dbReference type="InterPro" id="IPR004547">
    <property type="entry name" value="Glucosamine6P_isomerase"/>
</dbReference>
<evidence type="ECO:0000256" key="2">
    <source>
        <dbReference type="ARBA" id="ARBA00005526"/>
    </source>
</evidence>
<evidence type="ECO:0000256" key="7">
    <source>
        <dbReference type="ARBA" id="ARBA00049961"/>
    </source>
</evidence>
<dbReference type="NCBIfam" id="TIGR00502">
    <property type="entry name" value="nagB"/>
    <property type="match status" value="1"/>
</dbReference>
<dbReference type="GO" id="GO:0006043">
    <property type="term" value="P:glucosamine catabolic process"/>
    <property type="evidence" value="ECO:0007669"/>
    <property type="project" value="TreeGrafter"/>
</dbReference>
<feature type="region of interest" description="Disordered" evidence="9">
    <location>
        <begin position="438"/>
        <end position="459"/>
    </location>
</feature>
<comment type="function">
    <text evidence="7">Catalyzes the reversible conversion of alpha-D-glucosamine 6-phosphate (GlcN-6P) into beta-D-fructose 6-phosphate (Fru-6P) and ammonium ion, a regulatory reaction step in de novo uridine diphosphate-N-acetyl-alpha-D-glucosamine (UDP-GlcNAc) biosynthesis via hexosamine pathway.</text>
</comment>
<dbReference type="EMBL" id="DF196788">
    <property type="protein sequence ID" value="GAC76678.1"/>
    <property type="molecule type" value="Genomic_DNA"/>
</dbReference>
<protein>
    <recommendedName>
        <fullName evidence="4">Glucosamine-6-phosphate deaminase</fullName>
        <ecNumber evidence="3">3.5.99.6</ecNumber>
    </recommendedName>
    <alternativeName>
        <fullName evidence="8">Glucosamine-6-phosphate isomerase</fullName>
    </alternativeName>
</protein>
<dbReference type="AlphaFoldDB" id="M9MG25"/>
<feature type="region of interest" description="Disordered" evidence="9">
    <location>
        <begin position="53"/>
        <end position="119"/>
    </location>
</feature>
<dbReference type="OrthoDB" id="7663298at2759"/>
<organism evidence="11 12">
    <name type="scientific">Pseudozyma antarctica (strain T-34)</name>
    <name type="common">Yeast</name>
    <name type="synonym">Candida antarctica</name>
    <dbReference type="NCBI Taxonomy" id="1151754"/>
    <lineage>
        <taxon>Eukaryota</taxon>
        <taxon>Fungi</taxon>
        <taxon>Dikarya</taxon>
        <taxon>Basidiomycota</taxon>
        <taxon>Ustilaginomycotina</taxon>
        <taxon>Ustilaginomycetes</taxon>
        <taxon>Ustilaginales</taxon>
        <taxon>Ustilaginaceae</taxon>
        <taxon>Moesziomyces</taxon>
    </lineage>
</organism>
<proteinExistence type="inferred from homology"/>
<dbReference type="InterPro" id="IPR037171">
    <property type="entry name" value="NagB/RpiA_transferase-like"/>
</dbReference>
<dbReference type="GO" id="GO:0005829">
    <property type="term" value="C:cytosol"/>
    <property type="evidence" value="ECO:0007669"/>
    <property type="project" value="UniProtKB-ARBA"/>
</dbReference>
<dbReference type="GO" id="GO:0006046">
    <property type="term" value="P:N-acetylglucosamine catabolic process"/>
    <property type="evidence" value="ECO:0007669"/>
    <property type="project" value="TreeGrafter"/>
</dbReference>
<feature type="domain" description="Glucosamine/galactosamine-6-phosphate isomerase" evidence="10">
    <location>
        <begin position="182"/>
        <end position="395"/>
    </location>
</feature>
<feature type="compositionally biased region" description="Low complexity" evidence="9">
    <location>
        <begin position="446"/>
        <end position="459"/>
    </location>
</feature>
<evidence type="ECO:0000256" key="8">
    <source>
        <dbReference type="ARBA" id="ARBA00050047"/>
    </source>
</evidence>
<evidence type="ECO:0000259" key="10">
    <source>
        <dbReference type="Pfam" id="PF01182"/>
    </source>
</evidence>
<keyword evidence="5" id="KW-0378">Hydrolase</keyword>
<dbReference type="PANTHER" id="PTHR11280:SF5">
    <property type="entry name" value="GLUCOSAMINE-6-PHOSPHATE ISOMERASE"/>
    <property type="match status" value="1"/>
</dbReference>
<dbReference type="InterPro" id="IPR006148">
    <property type="entry name" value="Glc/Gal-6P_isomerase"/>
</dbReference>
<gene>
    <name evidence="11" type="ORF">PANT_22d00138</name>
</gene>
<dbReference type="PANTHER" id="PTHR11280">
    <property type="entry name" value="GLUCOSAMINE-6-PHOSPHATE ISOMERASE"/>
    <property type="match status" value="1"/>
</dbReference>
<dbReference type="EC" id="3.5.99.6" evidence="3"/>
<dbReference type="SUPFAM" id="SSF100950">
    <property type="entry name" value="NagB/RpiA/CoA transferase-like"/>
    <property type="match status" value="1"/>
</dbReference>
<dbReference type="FunFam" id="3.40.50.1360:FF:000002">
    <property type="entry name" value="Glucosamine-6-phosphate deaminase"/>
    <property type="match status" value="1"/>
</dbReference>
<evidence type="ECO:0000256" key="9">
    <source>
        <dbReference type="SAM" id="MobiDB-lite"/>
    </source>
</evidence>
<comment type="similarity">
    <text evidence="2">Belongs to the glucosamine/galactosamine-6-phosphate isomerase family.</text>
</comment>
<evidence type="ECO:0000256" key="3">
    <source>
        <dbReference type="ARBA" id="ARBA00012680"/>
    </source>
</evidence>
<dbReference type="Gene3D" id="3.40.50.1360">
    <property type="match status" value="1"/>
</dbReference>
<dbReference type="GO" id="GO:0004342">
    <property type="term" value="F:glucosamine-6-phosphate deaminase activity"/>
    <property type="evidence" value="ECO:0007669"/>
    <property type="project" value="UniProtKB-EC"/>
</dbReference>
<evidence type="ECO:0000313" key="12">
    <source>
        <dbReference type="Proteomes" id="UP000011976"/>
    </source>
</evidence>
<dbReference type="InterPro" id="IPR018321">
    <property type="entry name" value="Glucosamine6P_isomerase_CS"/>
</dbReference>
<reference evidence="12" key="1">
    <citation type="journal article" date="2013" name="Genome Announc.">
        <title>Genome sequence of the basidiomycetous yeast Pseudozyma antarctica T-34, a producer of the glycolipid biosurfactants mannosylerythritol lipids.</title>
        <authorList>
            <person name="Morita T."/>
            <person name="Koike H."/>
            <person name="Koyama Y."/>
            <person name="Hagiwara H."/>
            <person name="Ito E."/>
            <person name="Fukuoka T."/>
            <person name="Imura T."/>
            <person name="Machida M."/>
            <person name="Kitamoto D."/>
        </authorList>
    </citation>
    <scope>NUCLEOTIDE SEQUENCE [LARGE SCALE GENOMIC DNA]</scope>
    <source>
        <strain evidence="12">T-34</strain>
    </source>
</reference>
<dbReference type="GO" id="GO:0019262">
    <property type="term" value="P:N-acetylneuraminate catabolic process"/>
    <property type="evidence" value="ECO:0007669"/>
    <property type="project" value="TreeGrafter"/>
</dbReference>
<dbReference type="GO" id="GO:0042802">
    <property type="term" value="F:identical protein binding"/>
    <property type="evidence" value="ECO:0007669"/>
    <property type="project" value="TreeGrafter"/>
</dbReference>
<keyword evidence="6" id="KW-0119">Carbohydrate metabolism</keyword>
<comment type="catalytic activity">
    <reaction evidence="1">
        <text>alpha-D-glucosamine 6-phosphate + H2O = beta-D-fructose 6-phosphate + NH4(+)</text>
        <dbReference type="Rhea" id="RHEA:12172"/>
        <dbReference type="ChEBI" id="CHEBI:15377"/>
        <dbReference type="ChEBI" id="CHEBI:28938"/>
        <dbReference type="ChEBI" id="CHEBI:57634"/>
        <dbReference type="ChEBI" id="CHEBI:75989"/>
        <dbReference type="EC" id="3.5.99.6"/>
    </reaction>
</comment>
<name>M9MG25_PSEA3</name>
<dbReference type="CDD" id="cd01399">
    <property type="entry name" value="GlcN6P_deaminase"/>
    <property type="match status" value="1"/>
</dbReference>
<dbReference type="Pfam" id="PF01182">
    <property type="entry name" value="Glucosamine_iso"/>
    <property type="match status" value="1"/>
</dbReference>
<evidence type="ECO:0000256" key="5">
    <source>
        <dbReference type="ARBA" id="ARBA00022801"/>
    </source>
</evidence>
<sequence>MQPDKVLTAVAMSVRLPGWWRRMLALPKTPPPKFWISLFSADARATQLTRSAEKELAVRAEQPWPPGRHSKPVNPRSSVRARRGAELSLPNPTAPAPVRLCRAKEPPHPRPPGPPFRSNYPVPASRSALRLILEACLAALSPAATAGHKPLLHQIKMRYIIRDDKAAVGKYIADSRGIGSPQQVAEYVAKRINAHFEVTDRPFVLGCPTGSSPLETYKTLIQIHREGRISFKNVITFNMDEYVSLPKSHPESYHSFMWNNFFSHIDIQPQNVHILDGNAPDLVAECNDYEAKIQAVGGIDLFMAGVGSDGHIAFNEPGSSLASRTRIKTLAYDTVLDNSRFFDNDPLKVPRMALTVGVQTVMDAREILVIIVGQHKAHALAKCVEEGVNHMNTVSCIQLHPNALLVSDEDATSELRVRTVRYFKGIERAQEEIEKLYGLHGHKKSPSSGGSPVVNGSIN</sequence>
<evidence type="ECO:0000256" key="6">
    <source>
        <dbReference type="ARBA" id="ARBA00023277"/>
    </source>
</evidence>